<dbReference type="Gene3D" id="3.40.50.980">
    <property type="match status" value="2"/>
</dbReference>
<feature type="domain" description="Carrier" evidence="4">
    <location>
        <begin position="485"/>
        <end position="560"/>
    </location>
</feature>
<dbReference type="Gene3D" id="1.10.1200.10">
    <property type="entry name" value="ACP-like"/>
    <property type="match status" value="1"/>
</dbReference>
<dbReference type="InterPro" id="IPR010071">
    <property type="entry name" value="AA_adenyl_dom"/>
</dbReference>
<evidence type="ECO:0000259" key="4">
    <source>
        <dbReference type="PROSITE" id="PS50075"/>
    </source>
</evidence>
<dbReference type="Pfam" id="PF13193">
    <property type="entry name" value="AMP-binding_C"/>
    <property type="match status" value="1"/>
</dbReference>
<protein>
    <submittedName>
        <fullName evidence="5">Amino acid adenylation domain-containing protein</fullName>
    </submittedName>
</protein>
<dbReference type="CDD" id="cd05930">
    <property type="entry name" value="A_NRPS"/>
    <property type="match status" value="1"/>
</dbReference>
<comment type="cofactor">
    <cofactor evidence="1">
        <name>pantetheine 4'-phosphate</name>
        <dbReference type="ChEBI" id="CHEBI:47942"/>
    </cofactor>
</comment>
<dbReference type="InterPro" id="IPR020845">
    <property type="entry name" value="AMP-binding_CS"/>
</dbReference>
<dbReference type="Pfam" id="PF00668">
    <property type="entry name" value="Condensation"/>
    <property type="match status" value="1"/>
</dbReference>
<dbReference type="Gene3D" id="3.30.559.10">
    <property type="entry name" value="Chloramphenicol acetyltransferase-like domain"/>
    <property type="match status" value="1"/>
</dbReference>
<dbReference type="PROSITE" id="PS00012">
    <property type="entry name" value="PHOSPHOPANTETHEINE"/>
    <property type="match status" value="1"/>
</dbReference>
<dbReference type="Gene3D" id="2.30.38.10">
    <property type="entry name" value="Luciferase, Domain 3"/>
    <property type="match status" value="1"/>
</dbReference>
<name>A0ABS0JRG6_9ACTN</name>
<dbReference type="Pfam" id="PF00501">
    <property type="entry name" value="AMP-binding"/>
    <property type="match status" value="1"/>
</dbReference>
<reference evidence="5 6" key="1">
    <citation type="submission" date="2020-11" db="EMBL/GenBank/DDBJ databases">
        <title>Sequencing the genomes of 1000 actinobacteria strains.</title>
        <authorList>
            <person name="Klenk H.-P."/>
        </authorList>
    </citation>
    <scope>NUCLEOTIDE SEQUENCE [LARGE SCALE GENOMIC DNA]</scope>
    <source>
        <strain evidence="5 6">DSM 101692</strain>
    </source>
</reference>
<dbReference type="EMBL" id="JADOTX010000001">
    <property type="protein sequence ID" value="MBG6069642.1"/>
    <property type="molecule type" value="Genomic_DNA"/>
</dbReference>
<proteinExistence type="predicted"/>
<organism evidence="5 6">
    <name type="scientific">Micromonospora ureilytica</name>
    <dbReference type="NCBI Taxonomy" id="709868"/>
    <lineage>
        <taxon>Bacteria</taxon>
        <taxon>Bacillati</taxon>
        <taxon>Actinomycetota</taxon>
        <taxon>Actinomycetes</taxon>
        <taxon>Micromonosporales</taxon>
        <taxon>Micromonosporaceae</taxon>
        <taxon>Micromonospora</taxon>
    </lineage>
</organism>
<evidence type="ECO:0000256" key="3">
    <source>
        <dbReference type="ARBA" id="ARBA00022553"/>
    </source>
</evidence>
<dbReference type="SUPFAM" id="SSF47336">
    <property type="entry name" value="ACP-like"/>
    <property type="match status" value="1"/>
</dbReference>
<dbReference type="SUPFAM" id="SSF56801">
    <property type="entry name" value="Acetyl-CoA synthetase-like"/>
    <property type="match status" value="1"/>
</dbReference>
<evidence type="ECO:0000313" key="6">
    <source>
        <dbReference type="Proteomes" id="UP000614915"/>
    </source>
</evidence>
<dbReference type="InterPro" id="IPR023213">
    <property type="entry name" value="CAT-like_dom_sf"/>
</dbReference>
<comment type="caution">
    <text evidence="5">The sequence shown here is derived from an EMBL/GenBank/DDBJ whole genome shotgun (WGS) entry which is preliminary data.</text>
</comment>
<keyword evidence="6" id="KW-1185">Reference proteome</keyword>
<accession>A0ABS0JRG6</accession>
<dbReference type="PANTHER" id="PTHR45527:SF1">
    <property type="entry name" value="FATTY ACID SYNTHASE"/>
    <property type="match status" value="1"/>
</dbReference>
<dbReference type="PANTHER" id="PTHR45527">
    <property type="entry name" value="NONRIBOSOMAL PEPTIDE SYNTHETASE"/>
    <property type="match status" value="1"/>
</dbReference>
<dbReference type="Proteomes" id="UP000614915">
    <property type="component" value="Unassembled WGS sequence"/>
</dbReference>
<dbReference type="Pfam" id="PF00550">
    <property type="entry name" value="PP-binding"/>
    <property type="match status" value="1"/>
</dbReference>
<dbReference type="InterPro" id="IPR006162">
    <property type="entry name" value="Ppantetheine_attach_site"/>
</dbReference>
<dbReference type="CDD" id="cd19531">
    <property type="entry name" value="LCL_NRPS-like"/>
    <property type="match status" value="1"/>
</dbReference>
<evidence type="ECO:0000313" key="5">
    <source>
        <dbReference type="EMBL" id="MBG6069642.1"/>
    </source>
</evidence>
<dbReference type="Gene3D" id="3.30.559.30">
    <property type="entry name" value="Nonribosomal peptide synthetase, condensation domain"/>
    <property type="match status" value="1"/>
</dbReference>
<dbReference type="InterPro" id="IPR045851">
    <property type="entry name" value="AMP-bd_C_sf"/>
</dbReference>
<dbReference type="NCBIfam" id="TIGR01733">
    <property type="entry name" value="AA-adenyl-dom"/>
    <property type="match status" value="1"/>
</dbReference>
<dbReference type="SUPFAM" id="SSF52777">
    <property type="entry name" value="CoA-dependent acyltransferases"/>
    <property type="match status" value="2"/>
</dbReference>
<dbReference type="PROSITE" id="PS00455">
    <property type="entry name" value="AMP_BINDING"/>
    <property type="match status" value="1"/>
</dbReference>
<dbReference type="InterPro" id="IPR001242">
    <property type="entry name" value="Condensation_dom"/>
</dbReference>
<dbReference type="InterPro" id="IPR009081">
    <property type="entry name" value="PP-bd_ACP"/>
</dbReference>
<sequence>MTYQALNRAADAVAARLQETMAVNGPGAEPVVAVSLARGVPLVTAILATLKAGAAYLPLDPALPADRVRALLTAAGARVLLTGGAPQLVSALGGDDRFTVIDVAAAVAAPDRRPRDTAESDRRLAYVIYTSGSTGEPKPVAVEHHSLVQHARMAIETFGLTATDRVLQFANPGFDVLGEELFPTLGSGACVVVVPDPTPSPAELESLIRSQGATVANLPTPYWHQWCDDLDESPRALPPSLRLVIIGSDAGRPGSLAGWRRHSDTPIINAYGLTETTITATGALFSADTPMPTAPVLPVGRPLGDTRAYLLDEAMASVTGGEVGELFIGGPALARGYLHRPALTAQRFWPDPFATVPGSRMYRTGDRARLLPDGMIEFLGRADRQVKVRGYRVEPAETEALLLREPGVRECVVVPVGTGEDIRLIAYIVGEADTGALKAIAAAGLPAHQVPFGIVSLAALPMTANGKVDVAALPARFASTAPTAPPEGPVEERVAAIVGEVLGSSTVGRFDDLFDLGANSLHVLRILSRLRNRHGDALTPGDVVRARNVAAIARLIGSDGVVGHLPPVAGRPEAQPVVGPGERRLWFLDQLRPQAGVAYNIPSAVRLRGPLDRRALQAAFDDVVMHHERLRTGFVYRDRALRAEINEAPVTRIPIIALARSEAGERVARERVQAFTTAHIDLSSAPLIRGELLRFAADDHLFLMVMHHIVGDGLSLELVERDLAEAYTARRAGEEPKLGHPALRYNDFAHWRAELDASVALTRTLARLDGAPVVLNLPTDHPRPPVMTYQGRRIRRPAPSGLLKAMQDVGRRSAATANGVALTAWGIALARLTGQTDLLIASPTAGRPHPDLEEVVGFFANTVVCRLRIDASATFRDNLTAVYGDMLAALEFEYVAFEGLVAGLAAERDLSRPPLTQTAFAYQGTRRSPTRWGDLEVSAVEVDNGTAKFDLTVEVDEVEGELAVSAEFCTDLFAAETVGGLLDEWLRLLTRAVTTPEALVSDLYK</sequence>
<dbReference type="InterPro" id="IPR036736">
    <property type="entry name" value="ACP-like_sf"/>
</dbReference>
<evidence type="ECO:0000256" key="2">
    <source>
        <dbReference type="ARBA" id="ARBA00022450"/>
    </source>
</evidence>
<evidence type="ECO:0000256" key="1">
    <source>
        <dbReference type="ARBA" id="ARBA00001957"/>
    </source>
</evidence>
<keyword evidence="3" id="KW-0597">Phosphoprotein</keyword>
<keyword evidence="2" id="KW-0596">Phosphopantetheine</keyword>
<dbReference type="Gene3D" id="3.30.300.30">
    <property type="match status" value="1"/>
</dbReference>
<dbReference type="InterPro" id="IPR025110">
    <property type="entry name" value="AMP-bd_C"/>
</dbReference>
<dbReference type="PROSITE" id="PS50075">
    <property type="entry name" value="CARRIER"/>
    <property type="match status" value="1"/>
</dbReference>
<gene>
    <name evidence="5" type="ORF">IW248_005929</name>
</gene>
<dbReference type="InterPro" id="IPR000873">
    <property type="entry name" value="AMP-dep_synth/lig_dom"/>
</dbReference>